<comment type="caution">
    <text evidence="1">The sequence shown here is derived from an EMBL/GenBank/DDBJ whole genome shotgun (WGS) entry which is preliminary data.</text>
</comment>
<proteinExistence type="predicted"/>
<name>A0A9N8DFI6_9STRA</name>
<protein>
    <submittedName>
        <fullName evidence="1">Uncharacterized protein</fullName>
    </submittedName>
</protein>
<evidence type="ECO:0000313" key="2">
    <source>
        <dbReference type="Proteomes" id="UP001153069"/>
    </source>
</evidence>
<evidence type="ECO:0000313" key="1">
    <source>
        <dbReference type="EMBL" id="CAB9500880.1"/>
    </source>
</evidence>
<gene>
    <name evidence="1" type="ORF">SEMRO_94_G048920.2</name>
</gene>
<dbReference type="EMBL" id="CAICTM010000093">
    <property type="protein sequence ID" value="CAB9500880.1"/>
    <property type="molecule type" value="Genomic_DNA"/>
</dbReference>
<keyword evidence="2" id="KW-1185">Reference proteome</keyword>
<dbReference type="AlphaFoldDB" id="A0A9N8DFI6"/>
<accession>A0A9N8DFI6</accession>
<dbReference type="Proteomes" id="UP001153069">
    <property type="component" value="Unassembled WGS sequence"/>
</dbReference>
<reference evidence="1" key="1">
    <citation type="submission" date="2020-06" db="EMBL/GenBank/DDBJ databases">
        <authorList>
            <consortium name="Plant Systems Biology data submission"/>
        </authorList>
    </citation>
    <scope>NUCLEOTIDE SEQUENCE</scope>
    <source>
        <strain evidence="1">D6</strain>
    </source>
</reference>
<organism evidence="1 2">
    <name type="scientific">Seminavis robusta</name>
    <dbReference type="NCBI Taxonomy" id="568900"/>
    <lineage>
        <taxon>Eukaryota</taxon>
        <taxon>Sar</taxon>
        <taxon>Stramenopiles</taxon>
        <taxon>Ochrophyta</taxon>
        <taxon>Bacillariophyta</taxon>
        <taxon>Bacillariophyceae</taxon>
        <taxon>Bacillariophycidae</taxon>
        <taxon>Naviculales</taxon>
        <taxon>Naviculaceae</taxon>
        <taxon>Seminavis</taxon>
    </lineage>
</organism>
<sequence length="224" mass="25250">MSKRTALLTREEKEYALFLFESEKHCKTITIQSEEDEIFAFTLKNRLGLPIEEATYSMVAKGSVLLPKASTDESGYESLMVGEGYEVTESEFDTTNNDGIQQPPLLSESTIAALNKMAHGYVTKKRTIRLSDATPGAKTDLMDMLRLPEKGSSWPNEPSTLQRVSAHLWLKKGDEHSEENRLAYMAYLRTMLQIPGDYELADVQPERTLLSVEQFGGMTESRKI</sequence>